<evidence type="ECO:0000256" key="3">
    <source>
        <dbReference type="ARBA" id="ARBA00023163"/>
    </source>
</evidence>
<dbReference type="InterPro" id="IPR009057">
    <property type="entry name" value="Homeodomain-like_sf"/>
</dbReference>
<dbReference type="InterPro" id="IPR041522">
    <property type="entry name" value="CdaR_GGDEF"/>
</dbReference>
<feature type="domain" description="GGDEF" evidence="6">
    <location>
        <begin position="418"/>
        <end position="552"/>
    </location>
</feature>
<dbReference type="AlphaFoldDB" id="A0A1Y1RT56"/>
<dbReference type="EMBL" id="MWQY01000034">
    <property type="protein sequence ID" value="ORC30261.1"/>
    <property type="molecule type" value="Genomic_DNA"/>
</dbReference>
<keyword evidence="4" id="KW-0472">Membrane</keyword>
<dbReference type="InterPro" id="IPR020449">
    <property type="entry name" value="Tscrpt_reg_AraC-type_HTH"/>
</dbReference>
<evidence type="ECO:0000313" key="7">
    <source>
        <dbReference type="EMBL" id="ORC30261.1"/>
    </source>
</evidence>
<dbReference type="PRINTS" id="PR00032">
    <property type="entry name" value="HTHARAC"/>
</dbReference>
<dbReference type="InterPro" id="IPR018060">
    <property type="entry name" value="HTH_AraC"/>
</dbReference>
<comment type="caution">
    <text evidence="7">The sequence shown here is derived from an EMBL/GenBank/DDBJ whole genome shotgun (WGS) entry which is preliminary data.</text>
</comment>
<dbReference type="SMART" id="SM00342">
    <property type="entry name" value="HTH_ARAC"/>
    <property type="match status" value="1"/>
</dbReference>
<evidence type="ECO:0000313" key="8">
    <source>
        <dbReference type="Proteomes" id="UP000192343"/>
    </source>
</evidence>
<dbReference type="Gene3D" id="1.10.10.60">
    <property type="entry name" value="Homeodomain-like"/>
    <property type="match status" value="2"/>
</dbReference>
<evidence type="ECO:0000259" key="5">
    <source>
        <dbReference type="PROSITE" id="PS01124"/>
    </source>
</evidence>
<dbReference type="InterPro" id="IPR000160">
    <property type="entry name" value="GGDEF_dom"/>
</dbReference>
<keyword evidence="4" id="KW-0812">Transmembrane</keyword>
<keyword evidence="3" id="KW-0804">Transcription</keyword>
<dbReference type="Proteomes" id="UP000192343">
    <property type="component" value="Unassembled WGS sequence"/>
</dbReference>
<feature type="transmembrane region" description="Helical" evidence="4">
    <location>
        <begin position="299"/>
        <end position="322"/>
    </location>
</feature>
<dbReference type="PROSITE" id="PS01124">
    <property type="entry name" value="HTH_ARAC_FAMILY_2"/>
    <property type="match status" value="1"/>
</dbReference>
<dbReference type="GO" id="GO:0043565">
    <property type="term" value="F:sequence-specific DNA binding"/>
    <property type="evidence" value="ECO:0007669"/>
    <property type="project" value="InterPro"/>
</dbReference>
<dbReference type="PROSITE" id="PS00041">
    <property type="entry name" value="HTH_ARAC_FAMILY_1"/>
    <property type="match status" value="1"/>
</dbReference>
<accession>A0A1Y1RT56</accession>
<dbReference type="Pfam" id="PF12833">
    <property type="entry name" value="HTH_18"/>
    <property type="match status" value="1"/>
</dbReference>
<feature type="domain" description="HTH araC/xylS-type" evidence="5">
    <location>
        <begin position="678"/>
        <end position="776"/>
    </location>
</feature>
<dbReference type="PANTHER" id="PTHR43280">
    <property type="entry name" value="ARAC-FAMILY TRANSCRIPTIONAL REGULATOR"/>
    <property type="match status" value="1"/>
</dbReference>
<gene>
    <name evidence="7" type="ORF">B4O97_18405</name>
</gene>
<reference evidence="7 8" key="1">
    <citation type="submission" date="2017-03" db="EMBL/GenBank/DDBJ databases">
        <title>Draft Genome sequence of Marispirochaeta sp. strain JC444.</title>
        <authorList>
            <person name="Shivani Y."/>
            <person name="Subhash Y."/>
            <person name="Sasikala C."/>
            <person name="Ramana C."/>
        </authorList>
    </citation>
    <scope>NUCLEOTIDE SEQUENCE [LARGE SCALE GENOMIC DNA]</scope>
    <source>
        <strain evidence="7 8">JC444</strain>
    </source>
</reference>
<keyword evidence="1" id="KW-0805">Transcription regulation</keyword>
<keyword evidence="8" id="KW-1185">Reference proteome</keyword>
<evidence type="ECO:0000259" key="6">
    <source>
        <dbReference type="PROSITE" id="PS50887"/>
    </source>
</evidence>
<proteinExistence type="predicted"/>
<feature type="transmembrane region" description="Helical" evidence="4">
    <location>
        <begin position="20"/>
        <end position="42"/>
    </location>
</feature>
<protein>
    <recommendedName>
        <fullName evidence="9">HTH araC/xylS-type domain-containing protein</fullName>
    </recommendedName>
</protein>
<evidence type="ECO:0008006" key="9">
    <source>
        <dbReference type="Google" id="ProtNLM"/>
    </source>
</evidence>
<dbReference type="Pfam" id="PF17853">
    <property type="entry name" value="GGDEF_2"/>
    <property type="match status" value="1"/>
</dbReference>
<dbReference type="PANTHER" id="PTHR43280:SF28">
    <property type="entry name" value="HTH-TYPE TRANSCRIPTIONAL ACTIVATOR RHAS"/>
    <property type="match status" value="1"/>
</dbReference>
<dbReference type="PROSITE" id="PS50887">
    <property type="entry name" value="GGDEF"/>
    <property type="match status" value="1"/>
</dbReference>
<keyword evidence="2" id="KW-0238">DNA-binding</keyword>
<evidence type="ECO:0000256" key="2">
    <source>
        <dbReference type="ARBA" id="ARBA00023125"/>
    </source>
</evidence>
<evidence type="ECO:0000256" key="4">
    <source>
        <dbReference type="SAM" id="Phobius"/>
    </source>
</evidence>
<name>A0A1Y1RT56_9SPIO</name>
<organism evidence="7 8">
    <name type="scientific">Marispirochaeta aestuarii</name>
    <dbReference type="NCBI Taxonomy" id="1963862"/>
    <lineage>
        <taxon>Bacteria</taxon>
        <taxon>Pseudomonadati</taxon>
        <taxon>Spirochaetota</taxon>
        <taxon>Spirochaetia</taxon>
        <taxon>Spirochaetales</taxon>
        <taxon>Spirochaetaceae</taxon>
        <taxon>Marispirochaeta</taxon>
    </lineage>
</organism>
<dbReference type="SUPFAM" id="SSF46689">
    <property type="entry name" value="Homeodomain-like"/>
    <property type="match status" value="2"/>
</dbReference>
<sequence>MHSGFRMKQTLVFRFNTLFFKTFIIIILSSILPVIAANWIIYRQSSQLIEKQILKTSMNVLNKSSEMVNLIYREIEQVHKQIAGNKDVIQFIFNPHLEVYPRNLDILNMLGNISATNEYIESIYIYGSHSKQIIHSNGKLYSLDEFPDTFWIPVYEKSRVPIEWLGTRRVTEDTGFNSNVITSICNIPFRSESKMGAVVINIKERMIYAAIKGDNAIEHSEIFALSSAGIVISHRDENRLYDFVRYRPYLMQTFSTGTGSYIADMYGMKSLFAFTTSPHNNWKYVYRIPLDHIQNDSHLVLGIILAITLIYIALSMFISLAISRGIYNPVANLIKIILVSQRSGSESSLQKPITNEYKFLEQIYCDVIDQNRNLEQRLTELKPLIKEKLFSGLVKGGNENMRDISEKLNFLGYDLSLNNYLVIALQIDDYHRWYERYGDIERNLQKLRLIATIEKIIMLHAKGVCIEVKPDKLVAIINYDGDGKFIVIQENSVSFASEIKKIIENNFPFTVTLGIGRIYKNILDINLSYKEAMNALKYKLYQGKNEIIDISDIEIHENELYLYHSEKERTIINKLKTGNHREAVVEIDELMKEIYENGNISYDYLENIFIRITSSIAEVLIDTGISVDEVFGTHYNLYDELSQRETLEDIGAWLKRISFKLTHAINEHNLKRLDRNVEKIIAYIDDHLQEDISLNSLAELVGFSTSYISKIFKENIGINYIEYLSKKRIEKSKLLLKDTIFNIKEIGFRVGFNNIQTFLRTFKRHEGITPGQYRENIRNSGK</sequence>
<keyword evidence="4" id="KW-1133">Transmembrane helix</keyword>
<dbReference type="GO" id="GO:0003700">
    <property type="term" value="F:DNA-binding transcription factor activity"/>
    <property type="evidence" value="ECO:0007669"/>
    <property type="project" value="InterPro"/>
</dbReference>
<evidence type="ECO:0000256" key="1">
    <source>
        <dbReference type="ARBA" id="ARBA00023015"/>
    </source>
</evidence>
<dbReference type="InterPro" id="IPR018062">
    <property type="entry name" value="HTH_AraC-typ_CS"/>
</dbReference>
<dbReference type="STRING" id="1963862.B4O97_18405"/>